<sequence>MTLKNLSSIRLGSTFKRHTIHFIMALSLGCGVCLLAQTPAVASSSEKIQTVSWDDLVPANWDPSNEFLDLMEQGAADWEDSDPRAAQLYERMRKIWDSAPTVNTYNGKKIRLPGYVVALEEGKQGLTELLLVPNFGACIHTPPPPANQIIHIKLDKPVKGFVSLDAVWVTGELEVNRTDSDMGVSGYSLKNASLQAYKGEK</sequence>
<dbReference type="OrthoDB" id="9784998at2"/>
<dbReference type="Gene3D" id="2.40.50.870">
    <property type="entry name" value="Protein of unknown function (DUF3299)"/>
    <property type="match status" value="1"/>
</dbReference>
<dbReference type="PROSITE" id="PS51257">
    <property type="entry name" value="PROKAR_LIPOPROTEIN"/>
    <property type="match status" value="1"/>
</dbReference>
<gene>
    <name evidence="1" type="ORF">E9531_01130</name>
</gene>
<dbReference type="RefSeq" id="WP_136571899.1">
    <property type="nucleotide sequence ID" value="NZ_STFG01000001.1"/>
</dbReference>
<keyword evidence="2" id="KW-1185">Reference proteome</keyword>
<dbReference type="Proteomes" id="UP000308917">
    <property type="component" value="Unassembled WGS sequence"/>
</dbReference>
<dbReference type="Pfam" id="PF11736">
    <property type="entry name" value="DUF3299"/>
    <property type="match status" value="1"/>
</dbReference>
<accession>A0A4S8FC21</accession>
<protein>
    <submittedName>
        <fullName evidence="1">DUF3299 domain-containing protein</fullName>
    </submittedName>
</protein>
<evidence type="ECO:0000313" key="1">
    <source>
        <dbReference type="EMBL" id="THU05188.1"/>
    </source>
</evidence>
<dbReference type="AlphaFoldDB" id="A0A4S8FC21"/>
<organism evidence="1 2">
    <name type="scientific">Lampropedia puyangensis</name>
    <dbReference type="NCBI Taxonomy" id="1330072"/>
    <lineage>
        <taxon>Bacteria</taxon>
        <taxon>Pseudomonadati</taxon>
        <taxon>Pseudomonadota</taxon>
        <taxon>Betaproteobacteria</taxon>
        <taxon>Burkholderiales</taxon>
        <taxon>Comamonadaceae</taxon>
        <taxon>Lampropedia</taxon>
    </lineage>
</organism>
<evidence type="ECO:0000313" key="2">
    <source>
        <dbReference type="Proteomes" id="UP000308917"/>
    </source>
</evidence>
<dbReference type="EMBL" id="STFG01000001">
    <property type="protein sequence ID" value="THU05188.1"/>
    <property type="molecule type" value="Genomic_DNA"/>
</dbReference>
<reference evidence="1 2" key="1">
    <citation type="journal article" date="2015" name="Antonie Van Leeuwenhoek">
        <title>Lampropedia puyangensis sp. nov., isolated from symptomatic bark of Populus ? euramericana canker and emended description of Lampropedia hyalina (Ehrenberg 1832) Lee et al. 2004.</title>
        <authorList>
            <person name="Li Y."/>
            <person name="Wang T."/>
            <person name="Piao C.G."/>
            <person name="Wang L.F."/>
            <person name="Tian G.Z."/>
            <person name="Zhu T.H."/>
            <person name="Guo M.W."/>
        </authorList>
    </citation>
    <scope>NUCLEOTIDE SEQUENCE [LARGE SCALE GENOMIC DNA]</scope>
    <source>
        <strain evidence="1 2">2-bin</strain>
    </source>
</reference>
<name>A0A4S8FC21_9BURK</name>
<proteinExistence type="predicted"/>
<comment type="caution">
    <text evidence="1">The sequence shown here is derived from an EMBL/GenBank/DDBJ whole genome shotgun (WGS) entry which is preliminary data.</text>
</comment>
<dbReference type="InterPro" id="IPR021727">
    <property type="entry name" value="DUF3299"/>
</dbReference>